<accession>A0AAV7PS59</accession>
<reference evidence="2" key="1">
    <citation type="journal article" date="2022" name="bioRxiv">
        <title>Sequencing and chromosome-scale assembly of the giantPleurodeles waltlgenome.</title>
        <authorList>
            <person name="Brown T."/>
            <person name="Elewa A."/>
            <person name="Iarovenko S."/>
            <person name="Subramanian E."/>
            <person name="Araus A.J."/>
            <person name="Petzold A."/>
            <person name="Susuki M."/>
            <person name="Suzuki K.-i.T."/>
            <person name="Hayashi T."/>
            <person name="Toyoda A."/>
            <person name="Oliveira C."/>
            <person name="Osipova E."/>
            <person name="Leigh N.D."/>
            <person name="Simon A."/>
            <person name="Yun M.H."/>
        </authorList>
    </citation>
    <scope>NUCLEOTIDE SEQUENCE</scope>
    <source>
        <strain evidence="2">20211129_DDA</strain>
        <tissue evidence="2">Liver</tissue>
    </source>
</reference>
<evidence type="ECO:0000256" key="1">
    <source>
        <dbReference type="SAM" id="MobiDB-lite"/>
    </source>
</evidence>
<dbReference type="AlphaFoldDB" id="A0AAV7PS59"/>
<protein>
    <submittedName>
        <fullName evidence="2">Uncharacterized protein</fullName>
    </submittedName>
</protein>
<evidence type="ECO:0000313" key="2">
    <source>
        <dbReference type="EMBL" id="KAJ1128375.1"/>
    </source>
</evidence>
<dbReference type="EMBL" id="JANPWB010000011">
    <property type="protein sequence ID" value="KAJ1128375.1"/>
    <property type="molecule type" value="Genomic_DNA"/>
</dbReference>
<feature type="compositionally biased region" description="Basic and acidic residues" evidence="1">
    <location>
        <begin position="17"/>
        <end position="29"/>
    </location>
</feature>
<gene>
    <name evidence="2" type="ORF">NDU88_006754</name>
</gene>
<sequence>MMVCMPHRAPVGVAFKNEKLRGTKQRGDNNLKGQRGSGRARTDPHGRNRAQWVRWGKNPEEAQHTTTSRSHGVLLTLRSFY</sequence>
<evidence type="ECO:0000313" key="3">
    <source>
        <dbReference type="Proteomes" id="UP001066276"/>
    </source>
</evidence>
<dbReference type="Proteomes" id="UP001066276">
    <property type="component" value="Chromosome 7"/>
</dbReference>
<keyword evidence="3" id="KW-1185">Reference proteome</keyword>
<feature type="region of interest" description="Disordered" evidence="1">
    <location>
        <begin position="17"/>
        <end position="48"/>
    </location>
</feature>
<organism evidence="2 3">
    <name type="scientific">Pleurodeles waltl</name>
    <name type="common">Iberian ribbed newt</name>
    <dbReference type="NCBI Taxonomy" id="8319"/>
    <lineage>
        <taxon>Eukaryota</taxon>
        <taxon>Metazoa</taxon>
        <taxon>Chordata</taxon>
        <taxon>Craniata</taxon>
        <taxon>Vertebrata</taxon>
        <taxon>Euteleostomi</taxon>
        <taxon>Amphibia</taxon>
        <taxon>Batrachia</taxon>
        <taxon>Caudata</taxon>
        <taxon>Salamandroidea</taxon>
        <taxon>Salamandridae</taxon>
        <taxon>Pleurodelinae</taxon>
        <taxon>Pleurodeles</taxon>
    </lineage>
</organism>
<proteinExistence type="predicted"/>
<comment type="caution">
    <text evidence="2">The sequence shown here is derived from an EMBL/GenBank/DDBJ whole genome shotgun (WGS) entry which is preliminary data.</text>
</comment>
<name>A0AAV7PS59_PLEWA</name>